<keyword evidence="3" id="KW-1185">Reference proteome</keyword>
<gene>
    <name evidence="2" type="ORF">FHX49_002060</name>
</gene>
<protein>
    <recommendedName>
        <fullName evidence="4">DUF3515 domain-containing protein</fullName>
    </recommendedName>
</protein>
<proteinExistence type="predicted"/>
<evidence type="ECO:0000313" key="3">
    <source>
        <dbReference type="Proteomes" id="UP000529310"/>
    </source>
</evidence>
<feature type="signal peptide" evidence="1">
    <location>
        <begin position="1"/>
        <end position="19"/>
    </location>
</feature>
<accession>A0A7W4V463</accession>
<sequence>MRRIRVVAALCLMMMLAGCGIVPGVGPDPRIEAQPVAAVTCPETYEDGYAEPGLVPPDFTAAAVLRCDPDATWEDTDGTWTGARLERLEGDLGPVLAALATPSDPRSLGACSAVGYVFPELWVEDVGGNVVRVAIPTTGCGAPKDVGLDSALNALTVTEDTFTTRSLVE</sequence>
<feature type="chain" id="PRO_5038819959" description="DUF3515 domain-containing protein" evidence="1">
    <location>
        <begin position="20"/>
        <end position="169"/>
    </location>
</feature>
<evidence type="ECO:0000313" key="2">
    <source>
        <dbReference type="EMBL" id="MBB2976485.1"/>
    </source>
</evidence>
<dbReference type="Proteomes" id="UP000529310">
    <property type="component" value="Unassembled WGS sequence"/>
</dbReference>
<comment type="caution">
    <text evidence="2">The sequence shown here is derived from an EMBL/GenBank/DDBJ whole genome shotgun (WGS) entry which is preliminary data.</text>
</comment>
<dbReference type="AlphaFoldDB" id="A0A7W4V463"/>
<keyword evidence="1" id="KW-0732">Signal</keyword>
<dbReference type="EMBL" id="JACHWQ010000006">
    <property type="protein sequence ID" value="MBB2976485.1"/>
    <property type="molecule type" value="Genomic_DNA"/>
</dbReference>
<reference evidence="2 3" key="1">
    <citation type="submission" date="2020-08" db="EMBL/GenBank/DDBJ databases">
        <title>Sequencing the genomes of 1000 actinobacteria strains.</title>
        <authorList>
            <person name="Klenk H.-P."/>
        </authorList>
    </citation>
    <scope>NUCLEOTIDE SEQUENCE [LARGE SCALE GENOMIC DNA]</scope>
    <source>
        <strain evidence="2 3">DSM 27099</strain>
    </source>
</reference>
<dbReference type="PROSITE" id="PS51257">
    <property type="entry name" value="PROKAR_LIPOPROTEIN"/>
    <property type="match status" value="1"/>
</dbReference>
<evidence type="ECO:0008006" key="4">
    <source>
        <dbReference type="Google" id="ProtNLM"/>
    </source>
</evidence>
<organism evidence="2 3">
    <name type="scientific">Microbacterium endophyticum</name>
    <dbReference type="NCBI Taxonomy" id="1526412"/>
    <lineage>
        <taxon>Bacteria</taxon>
        <taxon>Bacillati</taxon>
        <taxon>Actinomycetota</taxon>
        <taxon>Actinomycetes</taxon>
        <taxon>Micrococcales</taxon>
        <taxon>Microbacteriaceae</taxon>
        <taxon>Microbacterium</taxon>
    </lineage>
</organism>
<name>A0A7W4V463_9MICO</name>
<dbReference type="RefSeq" id="WP_165140478.1">
    <property type="nucleotide sequence ID" value="NZ_CP049255.1"/>
</dbReference>
<evidence type="ECO:0000256" key="1">
    <source>
        <dbReference type="SAM" id="SignalP"/>
    </source>
</evidence>